<dbReference type="InterPro" id="IPR025714">
    <property type="entry name" value="Methyltranfer_dom"/>
</dbReference>
<dbReference type="PANTHER" id="PTHR44068">
    <property type="entry name" value="ZGC:194242"/>
    <property type="match status" value="1"/>
</dbReference>
<name>A0A0D1ZPL2_EXOME</name>
<dbReference type="InterPro" id="IPR029063">
    <property type="entry name" value="SAM-dependent_MTases_sf"/>
</dbReference>
<dbReference type="RefSeq" id="XP_016227473.1">
    <property type="nucleotide sequence ID" value="XM_016367955.1"/>
</dbReference>
<dbReference type="GO" id="GO:0005783">
    <property type="term" value="C:endoplasmic reticulum"/>
    <property type="evidence" value="ECO:0007669"/>
    <property type="project" value="TreeGrafter"/>
</dbReference>
<dbReference type="EMBL" id="KN847521">
    <property type="protein sequence ID" value="KIV95899.1"/>
    <property type="molecule type" value="Genomic_DNA"/>
</dbReference>
<dbReference type="STRING" id="212818.A0A0D1ZPL2"/>
<dbReference type="OrthoDB" id="10017101at2759"/>
<dbReference type="VEuPathDB" id="FungiDB:PV10_03500"/>
<reference evidence="5 6" key="1">
    <citation type="submission" date="2015-01" db="EMBL/GenBank/DDBJ databases">
        <title>The Genome Sequence of Exophiala mesophila CBS40295.</title>
        <authorList>
            <consortium name="The Broad Institute Genomics Platform"/>
            <person name="Cuomo C."/>
            <person name="de Hoog S."/>
            <person name="Gorbushina A."/>
            <person name="Stielow B."/>
            <person name="Teixiera M."/>
            <person name="Abouelleil A."/>
            <person name="Chapman S.B."/>
            <person name="Priest M."/>
            <person name="Young S.K."/>
            <person name="Wortman J."/>
            <person name="Nusbaum C."/>
            <person name="Birren B."/>
        </authorList>
    </citation>
    <scope>NUCLEOTIDE SEQUENCE [LARGE SCALE GENOMIC DNA]</scope>
    <source>
        <strain evidence="5 6">CBS 40295</strain>
    </source>
</reference>
<dbReference type="SUPFAM" id="SSF53335">
    <property type="entry name" value="S-adenosyl-L-methionine-dependent methyltransferases"/>
    <property type="match status" value="1"/>
</dbReference>
<dbReference type="InterPro" id="IPR050447">
    <property type="entry name" value="Erg6_SMT_methyltransf"/>
</dbReference>
<dbReference type="Pfam" id="PF13847">
    <property type="entry name" value="Methyltransf_31"/>
    <property type="match status" value="1"/>
</dbReference>
<dbReference type="HOGENOM" id="CLU_057148_1_0_1"/>
<protein>
    <recommendedName>
        <fullName evidence="4">Methyltransferase domain-containing protein</fullName>
    </recommendedName>
</protein>
<feature type="compositionally biased region" description="Polar residues" evidence="3">
    <location>
        <begin position="1"/>
        <end position="26"/>
    </location>
</feature>
<comment type="similarity">
    <text evidence="2">Belongs to the class I-like SAM-binding methyltransferase superfamily. Erg6/SMT family.</text>
</comment>
<dbReference type="GeneID" id="27321345"/>
<evidence type="ECO:0000259" key="4">
    <source>
        <dbReference type="Pfam" id="PF13847"/>
    </source>
</evidence>
<organism evidence="5 6">
    <name type="scientific">Exophiala mesophila</name>
    <name type="common">Black yeast-like fungus</name>
    <dbReference type="NCBI Taxonomy" id="212818"/>
    <lineage>
        <taxon>Eukaryota</taxon>
        <taxon>Fungi</taxon>
        <taxon>Dikarya</taxon>
        <taxon>Ascomycota</taxon>
        <taxon>Pezizomycotina</taxon>
        <taxon>Eurotiomycetes</taxon>
        <taxon>Chaetothyriomycetidae</taxon>
        <taxon>Chaetothyriales</taxon>
        <taxon>Herpotrichiellaceae</taxon>
        <taxon>Exophiala</taxon>
    </lineage>
</organism>
<evidence type="ECO:0000256" key="2">
    <source>
        <dbReference type="ARBA" id="ARBA00038188"/>
    </source>
</evidence>
<accession>A0A0D1ZPL2</accession>
<keyword evidence="6" id="KW-1185">Reference proteome</keyword>
<dbReference type="GO" id="GO:0003838">
    <property type="term" value="F:sterol 24-C-methyltransferase activity"/>
    <property type="evidence" value="ECO:0007669"/>
    <property type="project" value="TreeGrafter"/>
</dbReference>
<gene>
    <name evidence="5" type="ORF">PV10_03500</name>
</gene>
<dbReference type="AlphaFoldDB" id="A0A0D1ZPL2"/>
<evidence type="ECO:0000256" key="1">
    <source>
        <dbReference type="ARBA" id="ARBA00022679"/>
    </source>
</evidence>
<dbReference type="Proteomes" id="UP000054302">
    <property type="component" value="Unassembled WGS sequence"/>
</dbReference>
<dbReference type="OMA" id="LSFGTWC"/>
<dbReference type="Gene3D" id="3.40.50.150">
    <property type="entry name" value="Vaccinia Virus protein VP39"/>
    <property type="match status" value="1"/>
</dbReference>
<sequence length="287" mass="30793">MANTSATQTPRTDTTQSPGSAYTQGHSAGVVASHASRTVENSAAFLTPHLQPGYTLVDLGCGPGTITQGFCALVPQGRVIGIDASEEVISQARSRARETTTSSSATLEFQVGDITSRLPFADESVDVVYTHQTLCHIPDPVAVIKEAFRVLKPGGLFASREYDHMTWHPSLPGLVAYTESMDRAIRSSGAQGSQSGRNLQTWASQAGFDRAKMLVGAGTTCHVGSEAQWWAGVNIDRLQTEVGAGWLTKGIVTSQQDIGSMIGDFRRWAADDRAWYVNLHGEIVARK</sequence>
<dbReference type="PANTHER" id="PTHR44068:SF1">
    <property type="entry name" value="HYPOTHETICAL LOC100005854"/>
    <property type="match status" value="1"/>
</dbReference>
<evidence type="ECO:0000313" key="6">
    <source>
        <dbReference type="Proteomes" id="UP000054302"/>
    </source>
</evidence>
<evidence type="ECO:0000313" key="5">
    <source>
        <dbReference type="EMBL" id="KIV95899.1"/>
    </source>
</evidence>
<feature type="region of interest" description="Disordered" evidence="3">
    <location>
        <begin position="1"/>
        <end position="33"/>
    </location>
</feature>
<evidence type="ECO:0000256" key="3">
    <source>
        <dbReference type="SAM" id="MobiDB-lite"/>
    </source>
</evidence>
<dbReference type="CDD" id="cd02440">
    <property type="entry name" value="AdoMet_MTases"/>
    <property type="match status" value="1"/>
</dbReference>
<feature type="domain" description="Methyltransferase" evidence="4">
    <location>
        <begin position="52"/>
        <end position="176"/>
    </location>
</feature>
<dbReference type="GO" id="GO:0016126">
    <property type="term" value="P:sterol biosynthetic process"/>
    <property type="evidence" value="ECO:0007669"/>
    <property type="project" value="TreeGrafter"/>
</dbReference>
<keyword evidence="1" id="KW-0808">Transferase</keyword>
<proteinExistence type="inferred from homology"/>